<accession>A0ABQ7VP80</accession>
<feature type="region of interest" description="Disordered" evidence="1">
    <location>
        <begin position="1"/>
        <end position="21"/>
    </location>
</feature>
<evidence type="ECO:0000256" key="1">
    <source>
        <dbReference type="SAM" id="MobiDB-lite"/>
    </source>
</evidence>
<reference evidence="2 3" key="1">
    <citation type="journal article" date="2021" name="bioRxiv">
        <title>Chromosome-scale and haplotype-resolved genome assembly of a tetraploid potato cultivar.</title>
        <authorList>
            <person name="Sun H."/>
            <person name="Jiao W.-B."/>
            <person name="Krause K."/>
            <person name="Campoy J.A."/>
            <person name="Goel M."/>
            <person name="Folz-Donahue K."/>
            <person name="Kukat C."/>
            <person name="Huettel B."/>
            <person name="Schneeberger K."/>
        </authorList>
    </citation>
    <scope>NUCLEOTIDE SEQUENCE [LARGE SCALE GENOMIC DNA]</scope>
    <source>
        <strain evidence="2">SolTubOtavaFocal</strain>
        <tissue evidence="2">Leaves</tissue>
    </source>
</reference>
<keyword evidence="3" id="KW-1185">Reference proteome</keyword>
<evidence type="ECO:0000313" key="2">
    <source>
        <dbReference type="EMBL" id="KAH0770268.1"/>
    </source>
</evidence>
<dbReference type="Proteomes" id="UP000826656">
    <property type="component" value="Unassembled WGS sequence"/>
</dbReference>
<name>A0ABQ7VP80_SOLTU</name>
<dbReference type="PANTHER" id="PTHR31286">
    <property type="entry name" value="GLYCINE-RICH CELL WALL STRUCTURAL PROTEIN 1.8-LIKE"/>
    <property type="match status" value="1"/>
</dbReference>
<evidence type="ECO:0000313" key="3">
    <source>
        <dbReference type="Proteomes" id="UP000826656"/>
    </source>
</evidence>
<protein>
    <recommendedName>
        <fullName evidence="4">DUF4283 domain-containing protein</fullName>
    </recommendedName>
</protein>
<dbReference type="InterPro" id="IPR040256">
    <property type="entry name" value="At4g02000-like"/>
</dbReference>
<organism evidence="2 3">
    <name type="scientific">Solanum tuberosum</name>
    <name type="common">Potato</name>
    <dbReference type="NCBI Taxonomy" id="4113"/>
    <lineage>
        <taxon>Eukaryota</taxon>
        <taxon>Viridiplantae</taxon>
        <taxon>Streptophyta</taxon>
        <taxon>Embryophyta</taxon>
        <taxon>Tracheophyta</taxon>
        <taxon>Spermatophyta</taxon>
        <taxon>Magnoliopsida</taxon>
        <taxon>eudicotyledons</taxon>
        <taxon>Gunneridae</taxon>
        <taxon>Pentapetalae</taxon>
        <taxon>asterids</taxon>
        <taxon>lamiids</taxon>
        <taxon>Solanales</taxon>
        <taxon>Solanaceae</taxon>
        <taxon>Solanoideae</taxon>
        <taxon>Solaneae</taxon>
        <taxon>Solanum</taxon>
    </lineage>
</organism>
<comment type="caution">
    <text evidence="2">The sequence shown here is derived from an EMBL/GenBank/DDBJ whole genome shotgun (WGS) entry which is preliminary data.</text>
</comment>
<dbReference type="PANTHER" id="PTHR31286:SF179">
    <property type="entry name" value="RNASE H TYPE-1 DOMAIN-CONTAINING PROTEIN"/>
    <property type="match status" value="1"/>
</dbReference>
<gene>
    <name evidence="2" type="ORF">KY290_014249</name>
</gene>
<evidence type="ECO:0008006" key="4">
    <source>
        <dbReference type="Google" id="ProtNLM"/>
    </source>
</evidence>
<sequence length="149" mass="16677">MAATATSQPPPEVGLITSSSVPGGTYAEKLKPKSCPYQSIPLKPITYLHEVPQVIWEHDEWDPIFNPEEETSMAIAWISFPALPPNIFGKEAVFTLAAAVGKPLQVDMATKNQTRPSCTRVKVEVDLLREFPERIKIEMRMQNMKVVEK</sequence>
<dbReference type="EMBL" id="JAIVGD010000011">
    <property type="protein sequence ID" value="KAH0770268.1"/>
    <property type="molecule type" value="Genomic_DNA"/>
</dbReference>
<proteinExistence type="predicted"/>